<dbReference type="RefSeq" id="WP_343916985.1">
    <property type="nucleotide sequence ID" value="NZ_BAAAJT010000002.1"/>
</dbReference>
<keyword evidence="3" id="KW-0813">Transport</keyword>
<keyword evidence="4 5" id="KW-0732">Signal</keyword>
<evidence type="ECO:0000256" key="1">
    <source>
        <dbReference type="ARBA" id="ARBA00004196"/>
    </source>
</evidence>
<dbReference type="PANTHER" id="PTHR30532:SF24">
    <property type="entry name" value="FERRIC ENTEROBACTIN-BINDING PERIPLASMIC PROTEIN FEPB"/>
    <property type="match status" value="1"/>
</dbReference>
<dbReference type="EMBL" id="JBHUGD010000003">
    <property type="protein sequence ID" value="MFD1946643.1"/>
    <property type="molecule type" value="Genomic_DNA"/>
</dbReference>
<feature type="domain" description="Fe/B12 periplasmic-binding" evidence="6">
    <location>
        <begin position="71"/>
        <end position="347"/>
    </location>
</feature>
<dbReference type="Proteomes" id="UP001597351">
    <property type="component" value="Unassembled WGS sequence"/>
</dbReference>
<dbReference type="PROSITE" id="PS51257">
    <property type="entry name" value="PROKAR_LIPOPROTEIN"/>
    <property type="match status" value="1"/>
</dbReference>
<evidence type="ECO:0000256" key="4">
    <source>
        <dbReference type="ARBA" id="ARBA00022729"/>
    </source>
</evidence>
<dbReference type="PANTHER" id="PTHR30532">
    <property type="entry name" value="IRON III DICITRATE-BINDING PERIPLASMIC PROTEIN"/>
    <property type="match status" value="1"/>
</dbReference>
<dbReference type="InterPro" id="IPR051313">
    <property type="entry name" value="Bact_iron-sidero_bind"/>
</dbReference>
<keyword evidence="8" id="KW-1185">Reference proteome</keyword>
<dbReference type="CDD" id="cd01146">
    <property type="entry name" value="FhuD"/>
    <property type="match status" value="1"/>
</dbReference>
<gene>
    <name evidence="7" type="ORF">ACFSDE_07560</name>
</gene>
<organism evidence="7 8">
    <name type="scientific">Nocardioides aestuarii</name>
    <dbReference type="NCBI Taxonomy" id="252231"/>
    <lineage>
        <taxon>Bacteria</taxon>
        <taxon>Bacillati</taxon>
        <taxon>Actinomycetota</taxon>
        <taxon>Actinomycetes</taxon>
        <taxon>Propionibacteriales</taxon>
        <taxon>Nocardioidaceae</taxon>
        <taxon>Nocardioides</taxon>
    </lineage>
</organism>
<dbReference type="InterPro" id="IPR002491">
    <property type="entry name" value="ABC_transptr_periplasmic_BD"/>
</dbReference>
<dbReference type="SUPFAM" id="SSF53807">
    <property type="entry name" value="Helical backbone' metal receptor"/>
    <property type="match status" value="1"/>
</dbReference>
<evidence type="ECO:0000313" key="7">
    <source>
        <dbReference type="EMBL" id="MFD1946643.1"/>
    </source>
</evidence>
<evidence type="ECO:0000256" key="3">
    <source>
        <dbReference type="ARBA" id="ARBA00022448"/>
    </source>
</evidence>
<accession>A0ABW4TME4</accession>
<feature type="signal peptide" evidence="5">
    <location>
        <begin position="1"/>
        <end position="22"/>
    </location>
</feature>
<evidence type="ECO:0000256" key="2">
    <source>
        <dbReference type="ARBA" id="ARBA00008814"/>
    </source>
</evidence>
<dbReference type="PROSITE" id="PS50983">
    <property type="entry name" value="FE_B12_PBP"/>
    <property type="match status" value="1"/>
</dbReference>
<evidence type="ECO:0000259" key="6">
    <source>
        <dbReference type="PROSITE" id="PS50983"/>
    </source>
</evidence>
<comment type="similarity">
    <text evidence="2">Belongs to the bacterial solute-binding protein 8 family.</text>
</comment>
<reference evidence="8" key="1">
    <citation type="journal article" date="2019" name="Int. J. Syst. Evol. Microbiol.">
        <title>The Global Catalogue of Microorganisms (GCM) 10K type strain sequencing project: providing services to taxonomists for standard genome sequencing and annotation.</title>
        <authorList>
            <consortium name="The Broad Institute Genomics Platform"/>
            <consortium name="The Broad Institute Genome Sequencing Center for Infectious Disease"/>
            <person name="Wu L."/>
            <person name="Ma J."/>
        </authorList>
    </citation>
    <scope>NUCLEOTIDE SEQUENCE [LARGE SCALE GENOMIC DNA]</scope>
    <source>
        <strain evidence="8">CGMCC 1.12477</strain>
    </source>
</reference>
<evidence type="ECO:0000256" key="5">
    <source>
        <dbReference type="SAM" id="SignalP"/>
    </source>
</evidence>
<feature type="chain" id="PRO_5046282595" evidence="5">
    <location>
        <begin position="23"/>
        <end position="350"/>
    </location>
</feature>
<sequence length="350" mass="36676">MTCVRRRTTLALAAALVVPALAACSTGSTSAADTGSGAAAPVAESTADANAFPVTIEHDLGETTIEAEPQRVVTLGWTDQDLVLSLGVVPVGATKLTWGGNDAGSSDWFDAALEEVGGEQPVRLDDTDGTPIDEVAELAPDVILATNSGITEKDYAKLSKIAPVVAYPEAPWVTSWDTSLDMVGAALGRSELADEVAADTERVIADAREAYPQLEGTSVVFAYLTAADLSTIGIYGAEDNRVRTLTEFGMTNAPIVEDVVKPGQFYGSISAERASSVDADVLLTYAETEDDLQTFADDPLLGEIPAIKDGHAYAEVDKHVGLAITNPSPLSMPWIVEEFLPHVADVAPQS</sequence>
<proteinExistence type="inferred from homology"/>
<dbReference type="Pfam" id="PF01497">
    <property type="entry name" value="Peripla_BP_2"/>
    <property type="match status" value="1"/>
</dbReference>
<dbReference type="Gene3D" id="3.40.50.1980">
    <property type="entry name" value="Nitrogenase molybdenum iron protein domain"/>
    <property type="match status" value="2"/>
</dbReference>
<comment type="caution">
    <text evidence="7">The sequence shown here is derived from an EMBL/GenBank/DDBJ whole genome shotgun (WGS) entry which is preliminary data.</text>
</comment>
<name>A0ABW4TME4_9ACTN</name>
<evidence type="ECO:0000313" key="8">
    <source>
        <dbReference type="Proteomes" id="UP001597351"/>
    </source>
</evidence>
<protein>
    <submittedName>
        <fullName evidence="7">Iron-siderophore ABC transporter substrate-binding protein</fullName>
    </submittedName>
</protein>
<comment type="subcellular location">
    <subcellularLocation>
        <location evidence="1">Cell envelope</location>
    </subcellularLocation>
</comment>